<keyword evidence="2" id="KW-0540">Nuclease</keyword>
<dbReference type="InterPro" id="IPR027434">
    <property type="entry name" value="Homing_endonucl"/>
</dbReference>
<dbReference type="InterPro" id="IPR004860">
    <property type="entry name" value="LAGLIDADG_dom"/>
</dbReference>
<dbReference type="GO" id="GO:0004519">
    <property type="term" value="F:endonuclease activity"/>
    <property type="evidence" value="ECO:0007669"/>
    <property type="project" value="UniProtKB-KW"/>
</dbReference>
<protein>
    <submittedName>
        <fullName evidence="2">LAGLIDADG homing endonuclease</fullName>
    </submittedName>
</protein>
<evidence type="ECO:0000259" key="1">
    <source>
        <dbReference type="Pfam" id="PF03161"/>
    </source>
</evidence>
<name>G3BLN2_9CAUD</name>
<reference evidence="2 3" key="1">
    <citation type="journal article" date="2011" name="J. Virol.">
        <title>Genomic and proteomic characterization of the broad host range Salmonella phage PVP-SE1 - The creation of a new phage genus.</title>
        <authorList>
            <person name="Santos S.B."/>
            <person name="Kropinski A.M."/>
            <person name="Ceyssens P.J."/>
            <person name="Ackermann H.W."/>
            <person name="Villegas A."/>
            <person name="Lavigne R."/>
            <person name="Krylov V.N."/>
            <person name="Carvalho C.M."/>
            <person name="Ferreira E.C."/>
            <person name="Azeredo J."/>
        </authorList>
    </citation>
    <scope>NUCLEOTIDE SEQUENCE [LARGE SCALE GENOMIC DNA]</scope>
    <source>
        <strain evidence="2">PVP-SE1</strain>
    </source>
</reference>
<accession>G3BLN2</accession>
<evidence type="ECO:0000313" key="3">
    <source>
        <dbReference type="Proteomes" id="UP000008530"/>
    </source>
</evidence>
<dbReference type="KEGG" id="vg:11257997"/>
<dbReference type="Proteomes" id="UP000008530">
    <property type="component" value="Segment"/>
</dbReference>
<sequence length="197" mass="22830">MKTTKKDRDMLIAITLGDGWLSKHGHLEVWHSIHQKEYTLMKYEKIKKFCPSGILYRKNSLGKEQVGFRTKRLPFLKLLRRILYPEGKKVFSGRLLKRLGPEHLAILWMDDGSLTTLKNKKGVKSSSRYTLSLCTSREQCLLVADWIKSLTGVCPWIRSVRGGKYFSLCFTTGEGRIFSQVIRPFMCKSMMYKVSQD</sequence>
<feature type="domain" description="Homing endonuclease LAGLIDADG" evidence="1">
    <location>
        <begin position="9"/>
        <end position="145"/>
    </location>
</feature>
<dbReference type="GeneID" id="11257997"/>
<keyword evidence="3" id="KW-1185">Reference proteome</keyword>
<proteinExistence type="predicted"/>
<dbReference type="Pfam" id="PF03161">
    <property type="entry name" value="LAGLIDADG_2"/>
    <property type="match status" value="1"/>
</dbReference>
<dbReference type="SUPFAM" id="SSF55608">
    <property type="entry name" value="Homing endonucleases"/>
    <property type="match status" value="1"/>
</dbReference>
<dbReference type="EMBL" id="GU070616">
    <property type="protein sequence ID" value="ADP02412.1"/>
    <property type="molecule type" value="Genomic_DNA"/>
</dbReference>
<dbReference type="RefSeq" id="YP_004893823.1">
    <property type="nucleotide sequence ID" value="NC_016071.1"/>
</dbReference>
<dbReference type="Gene3D" id="3.10.28.10">
    <property type="entry name" value="Homing endonucleases"/>
    <property type="match status" value="2"/>
</dbReference>
<keyword evidence="2" id="KW-0255">Endonuclease</keyword>
<organism evidence="2 3">
    <name type="scientific">Salmonella phage PVPSE1</name>
    <dbReference type="NCBI Taxonomy" id="889338"/>
    <lineage>
        <taxon>Viruses</taxon>
        <taxon>Duplodnaviria</taxon>
        <taxon>Heunggongvirae</taxon>
        <taxon>Uroviricota</taxon>
        <taxon>Caudoviricetes</taxon>
        <taxon>Vequintavirinae</taxon>
        <taxon>Seunavirus</taxon>
        <taxon>Seunavirus PVPSE1</taxon>
    </lineage>
</organism>
<keyword evidence="2" id="KW-0378">Hydrolase</keyword>
<gene>
    <name evidence="2" type="primary">17</name>
</gene>
<evidence type="ECO:0000313" key="2">
    <source>
        <dbReference type="EMBL" id="ADP02412.1"/>
    </source>
</evidence>